<dbReference type="Pfam" id="PF00232">
    <property type="entry name" value="Glyco_hydro_1"/>
    <property type="match status" value="1"/>
</dbReference>
<reference evidence="7 8" key="1">
    <citation type="submission" date="2016-10" db="EMBL/GenBank/DDBJ databases">
        <authorList>
            <person name="de Groot N.N."/>
        </authorList>
    </citation>
    <scope>NUCLEOTIDE SEQUENCE [LARGE SCALE GENOMIC DNA]</scope>
    <source>
        <strain evidence="7 8">M79</strain>
    </source>
</reference>
<dbReference type="InterPro" id="IPR018120">
    <property type="entry name" value="Glyco_hydro_1_AS"/>
</dbReference>
<proteinExistence type="inferred from homology"/>
<dbReference type="FunFam" id="3.20.20.80:FF:000004">
    <property type="entry name" value="Beta-glucosidase 6-phospho-beta-glucosidase"/>
    <property type="match status" value="1"/>
</dbReference>
<dbReference type="GO" id="GO:0005829">
    <property type="term" value="C:cytosol"/>
    <property type="evidence" value="ECO:0007669"/>
    <property type="project" value="TreeGrafter"/>
</dbReference>
<protein>
    <submittedName>
        <fullName evidence="7">6-phospho-beta-glucosidase</fullName>
    </submittedName>
</protein>
<dbReference type="GO" id="GO:0016052">
    <property type="term" value="P:carbohydrate catabolic process"/>
    <property type="evidence" value="ECO:0007669"/>
    <property type="project" value="TreeGrafter"/>
</dbReference>
<evidence type="ECO:0000256" key="3">
    <source>
        <dbReference type="ARBA" id="ARBA00023295"/>
    </source>
</evidence>
<evidence type="ECO:0000256" key="1">
    <source>
        <dbReference type="ARBA" id="ARBA00010838"/>
    </source>
</evidence>
<dbReference type="PRINTS" id="PR00131">
    <property type="entry name" value="GLHYDRLASE1"/>
</dbReference>
<dbReference type="PANTHER" id="PTHR10353:SF122">
    <property type="entry name" value="6-PHOSPHO-BETA-GLUCOSIDASE ASCB-RELATED"/>
    <property type="match status" value="1"/>
</dbReference>
<organism evidence="7 8">
    <name type="scientific">Lactococcus garvieae</name>
    <dbReference type="NCBI Taxonomy" id="1363"/>
    <lineage>
        <taxon>Bacteria</taxon>
        <taxon>Bacillati</taxon>
        <taxon>Bacillota</taxon>
        <taxon>Bacilli</taxon>
        <taxon>Lactobacillales</taxon>
        <taxon>Streptococcaceae</taxon>
        <taxon>Lactococcus</taxon>
    </lineage>
</organism>
<evidence type="ECO:0000256" key="4">
    <source>
        <dbReference type="PROSITE-ProRule" id="PRU10055"/>
    </source>
</evidence>
<dbReference type="PROSITE" id="PS00572">
    <property type="entry name" value="GLYCOSYL_HYDROL_F1_1"/>
    <property type="match status" value="1"/>
</dbReference>
<dbReference type="PROSITE" id="PS00653">
    <property type="entry name" value="GLYCOSYL_HYDROL_F1_2"/>
    <property type="match status" value="1"/>
</dbReference>
<dbReference type="InterPro" id="IPR001360">
    <property type="entry name" value="Glyco_hydro_1"/>
</dbReference>
<comment type="similarity">
    <text evidence="1 5">Belongs to the glycosyl hydrolase 1 family.</text>
</comment>
<sequence>MPLSKDFLWGGATAANQYEGGWDQGGRGLANVDLAPHGSHREAIILGLEKHLQPEEGLFYPGHEAIDFYNHWQEDIALFAEMGFKTFRMSIAWSRIFPKGDETQPNEEGIMFYEKVFKELRKYDIEPLVTITHFDIPMHLVTEYGGWRNRRLVDFYENLVTVLFTRYKGLVKYWLTFNEINMLLHAPFMGAGVYIEEGENRDQVLFTAAHHELVASALATKIGHQIDPENKIGCMVAAGDYYPWDSKPENVREALDKNRENLFLIDVQARGKYPNYFLKQLEREGLTLPLLEGDEELLAQNTVDFVSFSYYSSRVAKVQEEGDEETSGNIFASVKNPYLKASEWGWQIDPVGLRTTMNTLYDRYQKPLFIVENGLGAIDKPDETGYVADDYRIAYMAEHIAEMIKAVELDGVELLGYTSWGCIDLVSAGTGEMSKRYGFIYVDRDDQGNGTLKRTPKKSFDWYKKVIASNGQDLSNN</sequence>
<evidence type="ECO:0000256" key="5">
    <source>
        <dbReference type="RuleBase" id="RU003690"/>
    </source>
</evidence>
<keyword evidence="3 6" id="KW-0326">Glycosidase</keyword>
<dbReference type="NCBIfam" id="NF007356">
    <property type="entry name" value="PRK09852.1"/>
    <property type="match status" value="1"/>
</dbReference>
<dbReference type="SUPFAM" id="SSF51445">
    <property type="entry name" value="(Trans)glycosidases"/>
    <property type="match status" value="1"/>
</dbReference>
<evidence type="ECO:0000313" key="8">
    <source>
        <dbReference type="Proteomes" id="UP000181969"/>
    </source>
</evidence>
<dbReference type="PANTHER" id="PTHR10353">
    <property type="entry name" value="GLYCOSYL HYDROLASE"/>
    <property type="match status" value="1"/>
</dbReference>
<dbReference type="InterPro" id="IPR017853">
    <property type="entry name" value="GH"/>
</dbReference>
<evidence type="ECO:0000313" key="7">
    <source>
        <dbReference type="EMBL" id="SFL20961.1"/>
    </source>
</evidence>
<dbReference type="InterPro" id="IPR033132">
    <property type="entry name" value="GH_1_N_CS"/>
</dbReference>
<name>A0A1I4FW95_9LACT</name>
<dbReference type="GO" id="GO:0008422">
    <property type="term" value="F:beta-glucosidase activity"/>
    <property type="evidence" value="ECO:0007669"/>
    <property type="project" value="TreeGrafter"/>
</dbReference>
<keyword evidence="2 6" id="KW-0378">Hydrolase</keyword>
<dbReference type="OrthoDB" id="1637462at2"/>
<dbReference type="AlphaFoldDB" id="A0A1I4FW95"/>
<dbReference type="Gene3D" id="3.20.20.80">
    <property type="entry name" value="Glycosidases"/>
    <property type="match status" value="1"/>
</dbReference>
<feature type="active site" description="Nucleophile" evidence="4">
    <location>
        <position position="372"/>
    </location>
</feature>
<dbReference type="EMBL" id="FOTJ01000002">
    <property type="protein sequence ID" value="SFL20961.1"/>
    <property type="molecule type" value="Genomic_DNA"/>
</dbReference>
<evidence type="ECO:0000256" key="2">
    <source>
        <dbReference type="ARBA" id="ARBA00022801"/>
    </source>
</evidence>
<accession>A0A1I4FW95</accession>
<evidence type="ECO:0000256" key="6">
    <source>
        <dbReference type="RuleBase" id="RU004468"/>
    </source>
</evidence>
<dbReference type="NCBIfam" id="NF007158">
    <property type="entry name" value="PRK09593.1"/>
    <property type="match status" value="1"/>
</dbReference>
<gene>
    <name evidence="7" type="ORF">SAMN05216438_102188</name>
</gene>
<dbReference type="Proteomes" id="UP000181969">
    <property type="component" value="Unassembled WGS sequence"/>
</dbReference>
<dbReference type="RefSeq" id="WP_074750588.1">
    <property type="nucleotide sequence ID" value="NZ_CAXVJC010000004.1"/>
</dbReference>